<protein>
    <submittedName>
        <fullName evidence="1">Uncharacterized protein</fullName>
    </submittedName>
</protein>
<evidence type="ECO:0000313" key="1">
    <source>
        <dbReference type="EMBL" id="MBD2701858.1"/>
    </source>
</evidence>
<proteinExistence type="predicted"/>
<dbReference type="Proteomes" id="UP000598820">
    <property type="component" value="Unassembled WGS sequence"/>
</dbReference>
<reference evidence="1" key="1">
    <citation type="submission" date="2020-09" db="EMBL/GenBank/DDBJ databases">
        <authorList>
            <person name="Kim M.K."/>
        </authorList>
    </citation>
    <scope>NUCLEOTIDE SEQUENCE</scope>
    <source>
        <strain evidence="1">BT702</strain>
    </source>
</reference>
<keyword evidence="2" id="KW-1185">Reference proteome</keyword>
<accession>A0A926XW83</accession>
<gene>
    <name evidence="1" type="ORF">IC229_14505</name>
</gene>
<dbReference type="EMBL" id="JACWZY010000011">
    <property type="protein sequence ID" value="MBD2701858.1"/>
    <property type="molecule type" value="Genomic_DNA"/>
</dbReference>
<organism evidence="1 2">
    <name type="scientific">Spirosoma profusum</name>
    <dbReference type="NCBI Taxonomy" id="2771354"/>
    <lineage>
        <taxon>Bacteria</taxon>
        <taxon>Pseudomonadati</taxon>
        <taxon>Bacteroidota</taxon>
        <taxon>Cytophagia</taxon>
        <taxon>Cytophagales</taxon>
        <taxon>Cytophagaceae</taxon>
        <taxon>Spirosoma</taxon>
    </lineage>
</organism>
<sequence>MLYINQLRTLKQYESLSEKQLLQRIYAGQLYQTQLVTQILLILFTLLNAVAKLLLGREKQELLDTDLSPEPLPAIQRKIEETQQELEEDLQKGVYDAGL</sequence>
<name>A0A926XW83_9BACT</name>
<dbReference type="RefSeq" id="WP_190887716.1">
    <property type="nucleotide sequence ID" value="NZ_JACWZY010000011.1"/>
</dbReference>
<comment type="caution">
    <text evidence="1">The sequence shown here is derived from an EMBL/GenBank/DDBJ whole genome shotgun (WGS) entry which is preliminary data.</text>
</comment>
<dbReference type="AlphaFoldDB" id="A0A926XW83"/>
<evidence type="ECO:0000313" key="2">
    <source>
        <dbReference type="Proteomes" id="UP000598820"/>
    </source>
</evidence>